<dbReference type="Pfam" id="PF00098">
    <property type="entry name" value="zf-CCHC"/>
    <property type="match status" value="1"/>
</dbReference>
<feature type="domain" description="CCHC-type" evidence="3">
    <location>
        <begin position="93"/>
        <end position="106"/>
    </location>
</feature>
<keyword evidence="5" id="KW-1185">Reference proteome</keyword>
<feature type="domain" description="CCHC-type" evidence="3">
    <location>
        <begin position="118"/>
        <end position="133"/>
    </location>
</feature>
<comment type="caution">
    <text evidence="4">The sequence shown here is derived from an EMBL/GenBank/DDBJ whole genome shotgun (WGS) entry which is preliminary data.</text>
</comment>
<evidence type="ECO:0000259" key="3">
    <source>
        <dbReference type="PROSITE" id="PS50158"/>
    </source>
</evidence>
<dbReference type="InterPro" id="IPR001878">
    <property type="entry name" value="Znf_CCHC"/>
</dbReference>
<accession>A0ABN7V8Z1</accession>
<dbReference type="Proteomes" id="UP000789901">
    <property type="component" value="Unassembled WGS sequence"/>
</dbReference>
<keyword evidence="1" id="KW-0863">Zinc-finger</keyword>
<keyword evidence="1" id="KW-0479">Metal-binding</keyword>
<evidence type="ECO:0000313" key="4">
    <source>
        <dbReference type="EMBL" id="CAG8742491.1"/>
    </source>
</evidence>
<feature type="region of interest" description="Disordered" evidence="2">
    <location>
        <begin position="41"/>
        <end position="94"/>
    </location>
</feature>
<dbReference type="InterPro" id="IPR036875">
    <property type="entry name" value="Znf_CCHC_sf"/>
</dbReference>
<keyword evidence="1" id="KW-0862">Zinc</keyword>
<organism evidence="4 5">
    <name type="scientific">Gigaspora margarita</name>
    <dbReference type="NCBI Taxonomy" id="4874"/>
    <lineage>
        <taxon>Eukaryota</taxon>
        <taxon>Fungi</taxon>
        <taxon>Fungi incertae sedis</taxon>
        <taxon>Mucoromycota</taxon>
        <taxon>Glomeromycotina</taxon>
        <taxon>Glomeromycetes</taxon>
        <taxon>Diversisporales</taxon>
        <taxon>Gigasporaceae</taxon>
        <taxon>Gigaspora</taxon>
    </lineage>
</organism>
<protein>
    <submittedName>
        <fullName evidence="4">40333_t:CDS:1</fullName>
    </submittedName>
</protein>
<feature type="compositionally biased region" description="Low complexity" evidence="2">
    <location>
        <begin position="41"/>
        <end position="73"/>
    </location>
</feature>
<gene>
    <name evidence="4" type="ORF">GMARGA_LOCUS15537</name>
</gene>
<proteinExistence type="predicted"/>
<dbReference type="EMBL" id="CAJVQB010010746">
    <property type="protein sequence ID" value="CAG8742491.1"/>
    <property type="molecule type" value="Genomic_DNA"/>
</dbReference>
<dbReference type="SUPFAM" id="SSF57756">
    <property type="entry name" value="Retrovirus zinc finger-like domains"/>
    <property type="match status" value="1"/>
</dbReference>
<dbReference type="PROSITE" id="PS50158">
    <property type="entry name" value="ZF_CCHC"/>
    <property type="match status" value="2"/>
</dbReference>
<reference evidence="4 5" key="1">
    <citation type="submission" date="2021-06" db="EMBL/GenBank/DDBJ databases">
        <authorList>
            <person name="Kallberg Y."/>
            <person name="Tangrot J."/>
            <person name="Rosling A."/>
        </authorList>
    </citation>
    <scope>NUCLEOTIDE SEQUENCE [LARGE SCALE GENOMIC DNA]</scope>
    <source>
        <strain evidence="4 5">120-4 pot B 10/14</strain>
    </source>
</reference>
<evidence type="ECO:0000313" key="5">
    <source>
        <dbReference type="Proteomes" id="UP000789901"/>
    </source>
</evidence>
<name>A0ABN7V8Z1_GIGMA</name>
<sequence>MSNNKMRERKTPYDQYNQHAEIRQYHSHTLITQTYSQQLNIPQKNNNPQITPINPNQKSQQSSMQSNNLQESSYLQKNKRNKSPAPDTKKDHCNNCNKIGHIKKHCSRNLQQAEQIICYNCKNPGHIKKDCPRNWSLDKSNKYHKLLFVIIVKNLAY</sequence>
<dbReference type="Gene3D" id="4.10.60.10">
    <property type="entry name" value="Zinc finger, CCHC-type"/>
    <property type="match status" value="1"/>
</dbReference>
<dbReference type="SMART" id="SM00343">
    <property type="entry name" value="ZnF_C2HC"/>
    <property type="match status" value="2"/>
</dbReference>
<evidence type="ECO:0000256" key="2">
    <source>
        <dbReference type="SAM" id="MobiDB-lite"/>
    </source>
</evidence>
<evidence type="ECO:0000256" key="1">
    <source>
        <dbReference type="PROSITE-ProRule" id="PRU00047"/>
    </source>
</evidence>